<evidence type="ECO:0000313" key="2">
    <source>
        <dbReference type="EMBL" id="GBP57893.1"/>
    </source>
</evidence>
<proteinExistence type="predicted"/>
<comment type="caution">
    <text evidence="2">The sequence shown here is derived from an EMBL/GenBank/DDBJ whole genome shotgun (WGS) entry which is preliminary data.</text>
</comment>
<name>A0A4C1X428_EUMVA</name>
<dbReference type="EMBL" id="BGZK01000722">
    <property type="protein sequence ID" value="GBP57893.1"/>
    <property type="molecule type" value="Genomic_DNA"/>
</dbReference>
<gene>
    <name evidence="2" type="ORF">EVAR_37447_1</name>
</gene>
<dbReference type="AlphaFoldDB" id="A0A4C1X428"/>
<sequence>MSRRMSYAVDPARFHVVGGSSRYQFRPGRDQSIFLQYSPKTPPPRRSASPPGGARAGAVERLKIVIFQNYSRVARLNNALSFEGAARGAGRGEVASPTPDPLIKIYHS</sequence>
<evidence type="ECO:0000313" key="3">
    <source>
        <dbReference type="Proteomes" id="UP000299102"/>
    </source>
</evidence>
<evidence type="ECO:0000256" key="1">
    <source>
        <dbReference type="SAM" id="MobiDB-lite"/>
    </source>
</evidence>
<feature type="region of interest" description="Disordered" evidence="1">
    <location>
        <begin position="34"/>
        <end position="55"/>
    </location>
</feature>
<dbReference type="Proteomes" id="UP000299102">
    <property type="component" value="Unassembled WGS sequence"/>
</dbReference>
<accession>A0A4C1X428</accession>
<organism evidence="2 3">
    <name type="scientific">Eumeta variegata</name>
    <name type="common">Bagworm moth</name>
    <name type="synonym">Eumeta japonica</name>
    <dbReference type="NCBI Taxonomy" id="151549"/>
    <lineage>
        <taxon>Eukaryota</taxon>
        <taxon>Metazoa</taxon>
        <taxon>Ecdysozoa</taxon>
        <taxon>Arthropoda</taxon>
        <taxon>Hexapoda</taxon>
        <taxon>Insecta</taxon>
        <taxon>Pterygota</taxon>
        <taxon>Neoptera</taxon>
        <taxon>Endopterygota</taxon>
        <taxon>Lepidoptera</taxon>
        <taxon>Glossata</taxon>
        <taxon>Ditrysia</taxon>
        <taxon>Tineoidea</taxon>
        <taxon>Psychidae</taxon>
        <taxon>Oiketicinae</taxon>
        <taxon>Eumeta</taxon>
    </lineage>
</organism>
<keyword evidence="3" id="KW-1185">Reference proteome</keyword>
<reference evidence="2 3" key="1">
    <citation type="journal article" date="2019" name="Commun. Biol.">
        <title>The bagworm genome reveals a unique fibroin gene that provides high tensile strength.</title>
        <authorList>
            <person name="Kono N."/>
            <person name="Nakamura H."/>
            <person name="Ohtoshi R."/>
            <person name="Tomita M."/>
            <person name="Numata K."/>
            <person name="Arakawa K."/>
        </authorList>
    </citation>
    <scope>NUCLEOTIDE SEQUENCE [LARGE SCALE GENOMIC DNA]</scope>
</reference>
<protein>
    <submittedName>
        <fullName evidence="2">Uncharacterized protein</fullName>
    </submittedName>
</protein>
<feature type="compositionally biased region" description="Low complexity" evidence="1">
    <location>
        <begin position="46"/>
        <end position="55"/>
    </location>
</feature>